<feature type="compositionally biased region" description="Acidic residues" evidence="7">
    <location>
        <begin position="421"/>
        <end position="435"/>
    </location>
</feature>
<dbReference type="Pfam" id="PF08672">
    <property type="entry name" value="ANAPC2"/>
    <property type="match status" value="1"/>
</dbReference>
<dbReference type="GO" id="GO:0070979">
    <property type="term" value="P:protein K11-linked ubiquitination"/>
    <property type="evidence" value="ECO:0007669"/>
    <property type="project" value="TreeGrafter"/>
</dbReference>
<feature type="region of interest" description="Disordered" evidence="7">
    <location>
        <begin position="398"/>
        <end position="448"/>
    </location>
</feature>
<keyword evidence="3" id="KW-0498">Mitosis</keyword>
<dbReference type="InterPro" id="IPR016158">
    <property type="entry name" value="Cullin_homology"/>
</dbReference>
<dbReference type="GO" id="GO:0031625">
    <property type="term" value="F:ubiquitin protein ligase binding"/>
    <property type="evidence" value="ECO:0007669"/>
    <property type="project" value="InterPro"/>
</dbReference>
<evidence type="ECO:0000256" key="5">
    <source>
        <dbReference type="ARBA" id="ARBA00023306"/>
    </source>
</evidence>
<evidence type="ECO:0000313" key="10">
    <source>
        <dbReference type="Proteomes" id="UP000791440"/>
    </source>
</evidence>
<keyword evidence="4" id="KW-0833">Ubl conjugation pathway</keyword>
<evidence type="ECO:0000256" key="2">
    <source>
        <dbReference type="ARBA" id="ARBA00022618"/>
    </source>
</evidence>
<comment type="similarity">
    <text evidence="6">Belongs to the cullin family.</text>
</comment>
<name>A0A921ZMC8_MANSE</name>
<dbReference type="GO" id="GO:0007091">
    <property type="term" value="P:metaphase/anaphase transition of mitotic cell cycle"/>
    <property type="evidence" value="ECO:0007669"/>
    <property type="project" value="TreeGrafter"/>
</dbReference>
<dbReference type="Proteomes" id="UP000791440">
    <property type="component" value="Unassembled WGS sequence"/>
</dbReference>
<dbReference type="PROSITE" id="PS50069">
    <property type="entry name" value="CULLIN_2"/>
    <property type="match status" value="1"/>
</dbReference>
<dbReference type="InterPro" id="IPR036388">
    <property type="entry name" value="WH-like_DNA-bd_sf"/>
</dbReference>
<reference evidence="9" key="1">
    <citation type="journal article" date="2016" name="Insect Biochem. Mol. Biol.">
        <title>Multifaceted biological insights from a draft genome sequence of the tobacco hornworm moth, Manduca sexta.</title>
        <authorList>
            <person name="Kanost M.R."/>
            <person name="Arrese E.L."/>
            <person name="Cao X."/>
            <person name="Chen Y.R."/>
            <person name="Chellapilla S."/>
            <person name="Goldsmith M.R."/>
            <person name="Grosse-Wilde E."/>
            <person name="Heckel D.G."/>
            <person name="Herndon N."/>
            <person name="Jiang H."/>
            <person name="Papanicolaou A."/>
            <person name="Qu J."/>
            <person name="Soulages J.L."/>
            <person name="Vogel H."/>
            <person name="Walters J."/>
            <person name="Waterhouse R.M."/>
            <person name="Ahn S.J."/>
            <person name="Almeida F.C."/>
            <person name="An C."/>
            <person name="Aqrawi P."/>
            <person name="Bretschneider A."/>
            <person name="Bryant W.B."/>
            <person name="Bucks S."/>
            <person name="Chao H."/>
            <person name="Chevignon G."/>
            <person name="Christen J.M."/>
            <person name="Clarke D.F."/>
            <person name="Dittmer N.T."/>
            <person name="Ferguson L.C.F."/>
            <person name="Garavelou S."/>
            <person name="Gordon K.H.J."/>
            <person name="Gunaratna R.T."/>
            <person name="Han Y."/>
            <person name="Hauser F."/>
            <person name="He Y."/>
            <person name="Heidel-Fischer H."/>
            <person name="Hirsh A."/>
            <person name="Hu Y."/>
            <person name="Jiang H."/>
            <person name="Kalra D."/>
            <person name="Klinner C."/>
            <person name="Konig C."/>
            <person name="Kovar C."/>
            <person name="Kroll A.R."/>
            <person name="Kuwar S.S."/>
            <person name="Lee S.L."/>
            <person name="Lehman R."/>
            <person name="Li K."/>
            <person name="Li Z."/>
            <person name="Liang H."/>
            <person name="Lovelace S."/>
            <person name="Lu Z."/>
            <person name="Mansfield J.H."/>
            <person name="McCulloch K.J."/>
            <person name="Mathew T."/>
            <person name="Morton B."/>
            <person name="Muzny D.M."/>
            <person name="Neunemann D."/>
            <person name="Ongeri F."/>
            <person name="Pauchet Y."/>
            <person name="Pu L.L."/>
            <person name="Pyrousis I."/>
            <person name="Rao X.J."/>
            <person name="Redding A."/>
            <person name="Roesel C."/>
            <person name="Sanchez-Gracia A."/>
            <person name="Schaack S."/>
            <person name="Shukla A."/>
            <person name="Tetreau G."/>
            <person name="Wang Y."/>
            <person name="Xiong G.H."/>
            <person name="Traut W."/>
            <person name="Walsh T.K."/>
            <person name="Worley K.C."/>
            <person name="Wu D."/>
            <person name="Wu W."/>
            <person name="Wu Y.Q."/>
            <person name="Zhang X."/>
            <person name="Zou Z."/>
            <person name="Zucker H."/>
            <person name="Briscoe A.D."/>
            <person name="Burmester T."/>
            <person name="Clem R.J."/>
            <person name="Feyereisen R."/>
            <person name="Grimmelikhuijzen C.J.P."/>
            <person name="Hamodrakas S.J."/>
            <person name="Hansson B.S."/>
            <person name="Huguet E."/>
            <person name="Jermiin L.S."/>
            <person name="Lan Q."/>
            <person name="Lehman H.K."/>
            <person name="Lorenzen M."/>
            <person name="Merzendorfer H."/>
            <person name="Michalopoulos I."/>
            <person name="Morton D.B."/>
            <person name="Muthukrishnan S."/>
            <person name="Oakeshott J.G."/>
            <person name="Palmer W."/>
            <person name="Park Y."/>
            <person name="Passarelli A.L."/>
            <person name="Rozas J."/>
            <person name="Schwartz L.M."/>
            <person name="Smith W."/>
            <person name="Southgate A."/>
            <person name="Vilcinskas A."/>
            <person name="Vogt R."/>
            <person name="Wang P."/>
            <person name="Werren J."/>
            <person name="Yu X.Q."/>
            <person name="Zhou J.J."/>
            <person name="Brown S.J."/>
            <person name="Scherer S.E."/>
            <person name="Richards S."/>
            <person name="Blissard G.W."/>
        </authorList>
    </citation>
    <scope>NUCLEOTIDE SEQUENCE</scope>
</reference>
<dbReference type="InterPro" id="IPR059120">
    <property type="entry name" value="Cullin-like_AB"/>
</dbReference>
<dbReference type="PANTHER" id="PTHR45957:SF1">
    <property type="entry name" value="ANAPHASE-PROMOTING COMPLEX SUBUNIT 2"/>
    <property type="match status" value="1"/>
</dbReference>
<dbReference type="InterPro" id="IPR057975">
    <property type="entry name" value="TPR_ANAPC2"/>
</dbReference>
<dbReference type="EMBL" id="JH668674">
    <property type="protein sequence ID" value="KAG6460486.1"/>
    <property type="molecule type" value="Genomic_DNA"/>
</dbReference>
<dbReference type="InterPro" id="IPR036390">
    <property type="entry name" value="WH_DNA-bd_sf"/>
</dbReference>
<dbReference type="Gene3D" id="1.20.1310.10">
    <property type="entry name" value="Cullin Repeats"/>
    <property type="match status" value="1"/>
</dbReference>
<proteinExistence type="inferred from homology"/>
<dbReference type="Gene3D" id="1.10.10.10">
    <property type="entry name" value="Winged helix-like DNA-binding domain superfamily/Winged helix DNA-binding domain"/>
    <property type="match status" value="1"/>
</dbReference>
<dbReference type="Gene3D" id="3.30.230.130">
    <property type="entry name" value="Cullin, Chain C, Domain 2"/>
    <property type="match status" value="1"/>
</dbReference>
<dbReference type="InterPro" id="IPR036317">
    <property type="entry name" value="Cullin_homology_sf"/>
</dbReference>
<feature type="domain" description="Cullin family profile" evidence="8">
    <location>
        <begin position="409"/>
        <end position="652"/>
    </location>
</feature>
<dbReference type="SUPFAM" id="SSF46785">
    <property type="entry name" value="Winged helix' DNA-binding domain"/>
    <property type="match status" value="1"/>
</dbReference>
<dbReference type="GO" id="GO:0051301">
    <property type="term" value="P:cell division"/>
    <property type="evidence" value="ECO:0007669"/>
    <property type="project" value="UniProtKB-KW"/>
</dbReference>
<dbReference type="Pfam" id="PF26557">
    <property type="entry name" value="Cullin_AB"/>
    <property type="match status" value="1"/>
</dbReference>
<sequence length="779" mass="89739">MSHKKGDLKVYWNKITYAFPILNDNIFSDCTNAEYDEVQHIIVGLGVQIKIRDLVLIHIEKHLRQHVAPKFWSKFIKVNEDVRGFQLFKSAVNDLYEAVSSFSSMMCRLTILNNSCNDNKPIYGEKDVVLGFKQLVRATLLSQLPLDFQVIINHFYKISFNVFDNEYENSDMSEDIMCSGCGNEYADCNCAYIVKVFHETNRKLMDLQLLERLTGQVLTNFIQLRIESHIQKLCTGTFDVSHVGFLENWLDTTVMSWLTRIYCGGSSKPPPDDKNIQNAISKFKQKLRYFLYHSYTKLRIDQLFNIIIEYPDSQPAVDDIKFCLDKTDLRSTLCKKLQNALETRLLHSGVNTPDILTAYISTIRALRHLDPSGVILETVTKPVRNYLRNREDTVRSVVSSLTEEGAGSELAEELAKYTGEPEGDADNDEAWDEWNPDPVDADPKVDPKDRRTSDIISMLVNVYGSKELFVNEYRTLLADRLLAQSVINTEKEIRYLELLKLRFGEAQLHFCEVMLKDISDSKRINSLIHQDSSIEELNKEFVSNAMILSAQFWPPFKDENLELPDEIKRHLEAYTKSYEALKGNRTLSWKPHLGNVNIEIEIGEKKLDLTVSPFNATLIMHFQNKPQWSIEELHQVMKVPVTVLRRKITYWQTMGLIMEKGSDYFVLADETENKANVSANQVQEMICEDEETESVMASAHDQREGELQVFWSYIVGMLTNLDSLPLDRIHQMLKMFASQVPGTECSLQELRQFLDTKVRTHQLVLQGGLYKLPKTIGLR</sequence>
<organism evidence="9 10">
    <name type="scientific">Manduca sexta</name>
    <name type="common">Tobacco hawkmoth</name>
    <name type="synonym">Tobacco hornworm</name>
    <dbReference type="NCBI Taxonomy" id="7130"/>
    <lineage>
        <taxon>Eukaryota</taxon>
        <taxon>Metazoa</taxon>
        <taxon>Ecdysozoa</taxon>
        <taxon>Arthropoda</taxon>
        <taxon>Hexapoda</taxon>
        <taxon>Insecta</taxon>
        <taxon>Pterygota</taxon>
        <taxon>Neoptera</taxon>
        <taxon>Endopterygota</taxon>
        <taxon>Lepidoptera</taxon>
        <taxon>Glossata</taxon>
        <taxon>Ditrysia</taxon>
        <taxon>Bombycoidea</taxon>
        <taxon>Sphingidae</taxon>
        <taxon>Sphinginae</taxon>
        <taxon>Sphingini</taxon>
        <taxon>Manduca</taxon>
    </lineage>
</organism>
<protein>
    <recommendedName>
        <fullName evidence="1">Anaphase-promoting complex subunit 2</fullName>
    </recommendedName>
</protein>
<dbReference type="EMBL" id="JH668674">
    <property type="protein sequence ID" value="KAG6460485.1"/>
    <property type="molecule type" value="Genomic_DNA"/>
</dbReference>
<keyword evidence="10" id="KW-1185">Reference proteome</keyword>
<accession>A0A921ZMC8</accession>
<dbReference type="GO" id="GO:0006511">
    <property type="term" value="P:ubiquitin-dependent protein catabolic process"/>
    <property type="evidence" value="ECO:0007669"/>
    <property type="project" value="InterPro"/>
</dbReference>
<dbReference type="InterPro" id="IPR044554">
    <property type="entry name" value="ANAPC2"/>
</dbReference>
<keyword evidence="2" id="KW-0132">Cell division</keyword>
<evidence type="ECO:0000259" key="8">
    <source>
        <dbReference type="PROSITE" id="PS50069"/>
    </source>
</evidence>
<keyword evidence="5" id="KW-0131">Cell cycle</keyword>
<dbReference type="Pfam" id="PF25773">
    <property type="entry name" value="TPR_ANAPC2"/>
    <property type="match status" value="1"/>
</dbReference>
<evidence type="ECO:0000256" key="1">
    <source>
        <dbReference type="ARBA" id="ARBA00016068"/>
    </source>
</evidence>
<gene>
    <name evidence="9" type="ORF">O3G_MSEX012012</name>
</gene>
<dbReference type="AlphaFoldDB" id="A0A921ZMC8"/>
<dbReference type="GO" id="GO:0005680">
    <property type="term" value="C:anaphase-promoting complex"/>
    <property type="evidence" value="ECO:0007669"/>
    <property type="project" value="TreeGrafter"/>
</dbReference>
<reference evidence="9" key="2">
    <citation type="submission" date="2020-12" db="EMBL/GenBank/DDBJ databases">
        <authorList>
            <person name="Kanost M."/>
        </authorList>
    </citation>
    <scope>NUCLEOTIDE SEQUENCE</scope>
</reference>
<evidence type="ECO:0000256" key="7">
    <source>
        <dbReference type="SAM" id="MobiDB-lite"/>
    </source>
</evidence>
<evidence type="ECO:0000313" key="9">
    <source>
        <dbReference type="EMBL" id="KAG6460485.1"/>
    </source>
</evidence>
<evidence type="ECO:0000256" key="3">
    <source>
        <dbReference type="ARBA" id="ARBA00022776"/>
    </source>
</evidence>
<evidence type="ECO:0000256" key="4">
    <source>
        <dbReference type="ARBA" id="ARBA00022786"/>
    </source>
</evidence>
<evidence type="ECO:0000256" key="6">
    <source>
        <dbReference type="PROSITE-ProRule" id="PRU00330"/>
    </source>
</evidence>
<dbReference type="PANTHER" id="PTHR45957">
    <property type="entry name" value="ANAPHASE-PROMOTING COMPLEX SUBUNIT 2"/>
    <property type="match status" value="1"/>
</dbReference>
<comment type="caution">
    <text evidence="9">The sequence shown here is derived from an EMBL/GenBank/DDBJ whole genome shotgun (WGS) entry which is preliminary data.</text>
</comment>
<dbReference type="InterPro" id="IPR014786">
    <property type="entry name" value="ANAPC2_C"/>
</dbReference>
<dbReference type="SMART" id="SM00182">
    <property type="entry name" value="CULLIN"/>
    <property type="match status" value="1"/>
</dbReference>
<dbReference type="SUPFAM" id="SSF75632">
    <property type="entry name" value="Cullin homology domain"/>
    <property type="match status" value="1"/>
</dbReference>
<dbReference type="SMART" id="SM01013">
    <property type="entry name" value="APC2"/>
    <property type="match status" value="1"/>
</dbReference>